<dbReference type="PROSITE" id="PS01124">
    <property type="entry name" value="HTH_ARAC_FAMILY_2"/>
    <property type="match status" value="1"/>
</dbReference>
<accession>A0A927H8W0</accession>
<dbReference type="InterPro" id="IPR020449">
    <property type="entry name" value="Tscrpt_reg_AraC-type_HTH"/>
</dbReference>
<evidence type="ECO:0000313" key="8">
    <source>
        <dbReference type="Proteomes" id="UP000632125"/>
    </source>
</evidence>
<dbReference type="SUPFAM" id="SSF52172">
    <property type="entry name" value="CheY-like"/>
    <property type="match status" value="1"/>
</dbReference>
<keyword evidence="2" id="KW-0238">DNA-binding</keyword>
<reference evidence="7" key="1">
    <citation type="submission" date="2020-09" db="EMBL/GenBank/DDBJ databases">
        <title>A novel bacterium of genus Paenibacillus, isolated from South China Sea.</title>
        <authorList>
            <person name="Huang H."/>
            <person name="Mo K."/>
            <person name="Hu Y."/>
        </authorList>
    </citation>
    <scope>NUCLEOTIDE SEQUENCE</scope>
    <source>
        <strain evidence="7">IB182493</strain>
    </source>
</reference>
<dbReference type="RefSeq" id="WP_190866273.1">
    <property type="nucleotide sequence ID" value="NZ_JACXIY010000039.1"/>
</dbReference>
<feature type="domain" description="Response regulatory" evidence="6">
    <location>
        <begin position="8"/>
        <end position="125"/>
    </location>
</feature>
<dbReference type="InterPro" id="IPR009057">
    <property type="entry name" value="Homeodomain-like_sf"/>
</dbReference>
<sequence>MEETRRLRILVAEDEDLIRNHLVRKINELGEAVNVVGTAQDGKEALGLMQSGQPDLLVTDIRMPVMDGMALIKHMHLYHPRVRNIITSGYADFEYARQAMQYGVTDYLLKPISADELHRVLLRVKEAVDSEESAFRANMQGMHSTGMNTGEIVGSVQRYLREHFRKDVSLEQIARHFNFNASYLSKLFMKHTGELPSRYLMTLRINEAKYLLANHRHLSVKEVGERVGYPDQFYFSRIFKQMTGCTPKDYVNESHKK</sequence>
<evidence type="ECO:0000256" key="1">
    <source>
        <dbReference type="ARBA" id="ARBA00023015"/>
    </source>
</evidence>
<evidence type="ECO:0000256" key="3">
    <source>
        <dbReference type="ARBA" id="ARBA00023163"/>
    </source>
</evidence>
<proteinExistence type="predicted"/>
<evidence type="ECO:0000259" key="5">
    <source>
        <dbReference type="PROSITE" id="PS01124"/>
    </source>
</evidence>
<dbReference type="InterPro" id="IPR011006">
    <property type="entry name" value="CheY-like_superfamily"/>
</dbReference>
<evidence type="ECO:0000256" key="4">
    <source>
        <dbReference type="PROSITE-ProRule" id="PRU00169"/>
    </source>
</evidence>
<keyword evidence="1" id="KW-0805">Transcription regulation</keyword>
<feature type="domain" description="HTH araC/xylS-type" evidence="5">
    <location>
        <begin position="154"/>
        <end position="253"/>
    </location>
</feature>
<dbReference type="GO" id="GO:0003700">
    <property type="term" value="F:DNA-binding transcription factor activity"/>
    <property type="evidence" value="ECO:0007669"/>
    <property type="project" value="InterPro"/>
</dbReference>
<name>A0A927H8W0_9BACL</name>
<dbReference type="GO" id="GO:0043565">
    <property type="term" value="F:sequence-specific DNA binding"/>
    <property type="evidence" value="ECO:0007669"/>
    <property type="project" value="InterPro"/>
</dbReference>
<dbReference type="SUPFAM" id="SSF46689">
    <property type="entry name" value="Homeodomain-like"/>
    <property type="match status" value="2"/>
</dbReference>
<keyword evidence="3" id="KW-0804">Transcription</keyword>
<dbReference type="Pfam" id="PF12833">
    <property type="entry name" value="HTH_18"/>
    <property type="match status" value="1"/>
</dbReference>
<dbReference type="PROSITE" id="PS50110">
    <property type="entry name" value="RESPONSE_REGULATORY"/>
    <property type="match status" value="1"/>
</dbReference>
<keyword evidence="4" id="KW-0597">Phosphoprotein</keyword>
<dbReference type="GO" id="GO:0000160">
    <property type="term" value="P:phosphorelay signal transduction system"/>
    <property type="evidence" value="ECO:0007669"/>
    <property type="project" value="InterPro"/>
</dbReference>
<dbReference type="Gene3D" id="3.40.50.2300">
    <property type="match status" value="1"/>
</dbReference>
<dbReference type="AlphaFoldDB" id="A0A927H8W0"/>
<dbReference type="SMART" id="SM00342">
    <property type="entry name" value="HTH_ARAC"/>
    <property type="match status" value="1"/>
</dbReference>
<dbReference type="Gene3D" id="1.10.10.60">
    <property type="entry name" value="Homeodomain-like"/>
    <property type="match status" value="2"/>
</dbReference>
<comment type="caution">
    <text evidence="7">The sequence shown here is derived from an EMBL/GenBank/DDBJ whole genome shotgun (WGS) entry which is preliminary data.</text>
</comment>
<evidence type="ECO:0000256" key="2">
    <source>
        <dbReference type="ARBA" id="ARBA00023125"/>
    </source>
</evidence>
<dbReference type="PROSITE" id="PS00041">
    <property type="entry name" value="HTH_ARAC_FAMILY_1"/>
    <property type="match status" value="1"/>
</dbReference>
<dbReference type="Proteomes" id="UP000632125">
    <property type="component" value="Unassembled WGS sequence"/>
</dbReference>
<evidence type="ECO:0000313" key="7">
    <source>
        <dbReference type="EMBL" id="MBD2871982.1"/>
    </source>
</evidence>
<dbReference type="InterPro" id="IPR001789">
    <property type="entry name" value="Sig_transdc_resp-reg_receiver"/>
</dbReference>
<dbReference type="InterPro" id="IPR018062">
    <property type="entry name" value="HTH_AraC-typ_CS"/>
</dbReference>
<dbReference type="CDD" id="cd17536">
    <property type="entry name" value="REC_YesN-like"/>
    <property type="match status" value="1"/>
</dbReference>
<protein>
    <submittedName>
        <fullName evidence="7">Response regulator</fullName>
    </submittedName>
</protein>
<dbReference type="PANTHER" id="PTHR43280">
    <property type="entry name" value="ARAC-FAMILY TRANSCRIPTIONAL REGULATOR"/>
    <property type="match status" value="1"/>
</dbReference>
<dbReference type="EMBL" id="JACXIY010000039">
    <property type="protein sequence ID" value="MBD2871982.1"/>
    <property type="molecule type" value="Genomic_DNA"/>
</dbReference>
<organism evidence="7 8">
    <name type="scientific">Paenibacillus arenilitoris</name>
    <dbReference type="NCBI Taxonomy" id="2772299"/>
    <lineage>
        <taxon>Bacteria</taxon>
        <taxon>Bacillati</taxon>
        <taxon>Bacillota</taxon>
        <taxon>Bacilli</taxon>
        <taxon>Bacillales</taxon>
        <taxon>Paenibacillaceae</taxon>
        <taxon>Paenibacillus</taxon>
    </lineage>
</organism>
<gene>
    <name evidence="7" type="ORF">IDH41_25715</name>
</gene>
<dbReference type="InterPro" id="IPR018060">
    <property type="entry name" value="HTH_AraC"/>
</dbReference>
<dbReference type="SMART" id="SM00448">
    <property type="entry name" value="REC"/>
    <property type="match status" value="1"/>
</dbReference>
<dbReference type="PANTHER" id="PTHR43280:SF28">
    <property type="entry name" value="HTH-TYPE TRANSCRIPTIONAL ACTIVATOR RHAS"/>
    <property type="match status" value="1"/>
</dbReference>
<dbReference type="Pfam" id="PF00072">
    <property type="entry name" value="Response_reg"/>
    <property type="match status" value="1"/>
</dbReference>
<keyword evidence="8" id="KW-1185">Reference proteome</keyword>
<evidence type="ECO:0000259" key="6">
    <source>
        <dbReference type="PROSITE" id="PS50110"/>
    </source>
</evidence>
<feature type="modified residue" description="4-aspartylphosphate" evidence="4">
    <location>
        <position position="60"/>
    </location>
</feature>
<dbReference type="PRINTS" id="PR00032">
    <property type="entry name" value="HTHARAC"/>
</dbReference>